<feature type="domain" description="Thioredoxin" evidence="3">
    <location>
        <begin position="114"/>
        <end position="278"/>
    </location>
</feature>
<dbReference type="Pfam" id="PF02630">
    <property type="entry name" value="SCO1-SenC"/>
    <property type="match status" value="1"/>
</dbReference>
<dbReference type="Gene3D" id="3.40.30.10">
    <property type="entry name" value="Glutaredoxin"/>
    <property type="match status" value="1"/>
</dbReference>
<dbReference type="InterPro" id="IPR003782">
    <property type="entry name" value="SCO1/SenC"/>
</dbReference>
<keyword evidence="2" id="KW-0186">Copper</keyword>
<dbReference type="InterPro" id="IPR013766">
    <property type="entry name" value="Thioredoxin_domain"/>
</dbReference>
<dbReference type="InterPro" id="IPR042230">
    <property type="entry name" value="CusF_sf"/>
</dbReference>
<accession>A0A381SG47</accession>
<evidence type="ECO:0000259" key="3">
    <source>
        <dbReference type="PROSITE" id="PS51352"/>
    </source>
</evidence>
<dbReference type="Pfam" id="PF11604">
    <property type="entry name" value="CusF_Ec"/>
    <property type="match status" value="1"/>
</dbReference>
<evidence type="ECO:0000256" key="1">
    <source>
        <dbReference type="ARBA" id="ARBA00010996"/>
    </source>
</evidence>
<dbReference type="Gene3D" id="2.40.50.320">
    <property type="entry name" value="Copper binding periplasmic protein CusF"/>
    <property type="match status" value="1"/>
</dbReference>
<comment type="similarity">
    <text evidence="1">Belongs to the SCO1/2 family.</text>
</comment>
<dbReference type="SUPFAM" id="SSF52833">
    <property type="entry name" value="Thioredoxin-like"/>
    <property type="match status" value="1"/>
</dbReference>
<dbReference type="EMBL" id="UINC01003005">
    <property type="protein sequence ID" value="SVA02434.1"/>
    <property type="molecule type" value="Genomic_DNA"/>
</dbReference>
<dbReference type="InterPro" id="IPR021647">
    <property type="entry name" value="CusF_Ec"/>
</dbReference>
<organism evidence="4">
    <name type="scientific">marine metagenome</name>
    <dbReference type="NCBI Taxonomy" id="408172"/>
    <lineage>
        <taxon>unclassified sequences</taxon>
        <taxon>metagenomes</taxon>
        <taxon>ecological metagenomes</taxon>
    </lineage>
</organism>
<protein>
    <recommendedName>
        <fullName evidence="3">Thioredoxin domain-containing protein</fullName>
    </recommendedName>
</protein>
<dbReference type="InterPro" id="IPR036249">
    <property type="entry name" value="Thioredoxin-like_sf"/>
</dbReference>
<reference evidence="4" key="1">
    <citation type="submission" date="2018-05" db="EMBL/GenBank/DDBJ databases">
        <authorList>
            <person name="Lanie J.A."/>
            <person name="Ng W.-L."/>
            <person name="Kazmierczak K.M."/>
            <person name="Andrzejewski T.M."/>
            <person name="Davidsen T.M."/>
            <person name="Wayne K.J."/>
            <person name="Tettelin H."/>
            <person name="Glass J.I."/>
            <person name="Rusch D."/>
            <person name="Podicherti R."/>
            <person name="Tsui H.-C.T."/>
            <person name="Winkler M.E."/>
        </authorList>
    </citation>
    <scope>NUCLEOTIDE SEQUENCE</scope>
</reference>
<sequence>MKIKKYILAFCLYISCSNTDKEYAAIGVIQDIKEDQNTIIIDHDSIPGFMMPMVMPFNFEHKKDVLGLSIRDSVKFKLVVTTDNSYACDFTILGRSEIIDDYDEFWDEDEYRNKEIGERLSDVSLLDINGDSISLSSLNEQFRFISFIFTRCPIPNMCPAVVIKNGVLANNFRDYNNLELIMVSFDYAYDSPTVLKDYYGSLISSYQNWNVWSSVGGISDLYMLSSEIGCEFWGIEENNIGHNLRSALIGPNMELLKVWEGDEWLAKDVRKDIENYMEIVK</sequence>
<dbReference type="AlphaFoldDB" id="A0A381SG47"/>
<dbReference type="PROSITE" id="PS51352">
    <property type="entry name" value="THIOREDOXIN_2"/>
    <property type="match status" value="1"/>
</dbReference>
<evidence type="ECO:0000256" key="2">
    <source>
        <dbReference type="ARBA" id="ARBA00023008"/>
    </source>
</evidence>
<gene>
    <name evidence="4" type="ORF">METZ01_LOCUS55288</name>
</gene>
<name>A0A381SG47_9ZZZZ</name>
<proteinExistence type="inferred from homology"/>
<evidence type="ECO:0000313" key="4">
    <source>
        <dbReference type="EMBL" id="SVA02434.1"/>
    </source>
</evidence>